<dbReference type="SMART" id="SM00508">
    <property type="entry name" value="PostSET"/>
    <property type="match status" value="1"/>
</dbReference>
<evidence type="ECO:0000256" key="2">
    <source>
        <dbReference type="ARBA" id="ARBA00022454"/>
    </source>
</evidence>
<dbReference type="Gene3D" id="2.170.270.10">
    <property type="entry name" value="SET domain"/>
    <property type="match status" value="1"/>
</dbReference>
<evidence type="ECO:0000256" key="4">
    <source>
        <dbReference type="ARBA" id="ARBA00022679"/>
    </source>
</evidence>
<dbReference type="SMART" id="SM00355">
    <property type="entry name" value="ZnF_C2H2"/>
    <property type="match status" value="5"/>
</dbReference>
<dbReference type="InterPro" id="IPR040689">
    <property type="entry name" value="SUVR5_Znf-C2H2_3rpt"/>
</dbReference>
<dbReference type="InterPro" id="IPR003616">
    <property type="entry name" value="Post-SET_dom"/>
</dbReference>
<evidence type="ECO:0000256" key="5">
    <source>
        <dbReference type="ARBA" id="ARBA00022691"/>
    </source>
</evidence>
<dbReference type="Gene3D" id="3.30.160.60">
    <property type="entry name" value="Classic Zinc Finger"/>
    <property type="match status" value="1"/>
</dbReference>
<sequence>MSVLSLSEIQYIGDQSLRSKPTEDMVEEPTFPHADRQQPRPVENLLLATCDRKQTALNIDFAQRGDDAEQIHTEKDGSFKNVTASLHSQTITLLDGMHADHLQEGRADVELTNHHKESTDCSAAKIHLAGVKLSNNNLLEEDSFCIEDCNNVCSTVELHSLSNAYCLGEVTYSKQEQRAKLTAGLNSTGRIPLKDVQRERIDGSGLDESCNLGFVETDISYTDGDNKDHACVISELTSLASSNDSEAHNVPTEGHGNNILSSTGSDQLMEKMELNVQNGDQEGELGTQVNNYYNYLEQDHAVALWVKWRGKWQTGIRCPRADCSLSALRAKPTHERKRYIPVFFPRTRTYCWADMLLVRSIDELPEPLVRGSHRRWRKLVKDLTLPHWHIMQKLAVAMLNIGDQLHTEAVIDNARKATAWKEFAMEASQCRDYADLGRMLLKLQTMILPHYVNRAWLVDSYGSWKSKCQNAQSAESIEILTEELMDSVLWMKVNELWSAPMQPELSLEWKTWKQEAMKYFFSSYPTATVGDMGPNNVTNSLVVDFETSRKRPKLEVLHAETYISQMEAPTCKEFSQVNMVEADLRHLNRQEVPESAPCQPCKVENLSMMARASESHTLAGPCNQFVDECKDTKVIQIPQVGTETRMERGKAVLLNDQSESNAPKKYRQCLAFVPSKGRQCGRWANDGDIYCCVHLNAHYAVKFSHEGQKKIPVEAQMCEGTTTHGRKCKHRARLGSTFCKKHQFLRSHETMYSDDHSSGNTVNRNRIENLVLESFSSSNIVHDGHVSPKEIQTTHENLVPVVVGVTLDERNCLMKKSELYNALPAILPRCIGNYLQNNGDQCLEYAKRHSLYCDKHLPKFLKRARNGKSRLVSKDIFLNLLKKCNSREEKLCLHQACELLYGFMRNGLSRQRPVSRGDMMSWILSEATKDQSLGECLLKLVSSEREKLSNIWGFNTEKDRQISPSETNIMLMPMVNNKDKYTEPGVKCKICAEVFASDHKLGMHWREVHKKEARWLFRGYACAVCMTSFTNRKVLETHVKERHGVQFIEHSIIFRCISCNSHFVSSEQLWQHILSSHAMDFRIPDLRPQSLDQSVQPKIEINNKLSSISEKQDDTQNVTCRLCGLRFDRLPDLGRHHQVAHMNPNSISQFSSKRGSYHLKHDRHYYPRLKKNLDAAYRFKNRVSFDISKHITSSHSVHSVKEVQTQASESLSLGRLLDIHCSGVAETLFSEIQKTKPRPSSLEILSIARSACCRTSFNAALEVKYGILQENLYLTALKLCSELNIEVGWHLEGFICPKGCSPSTKTCSLSPLHALKHGLAENPAHVMDSFSNAIWEMDESHYILNLEHLYFKSKPKGIILCEDVSFGRESVPVACVVDEHLKECFLVTSHEASDDQEHHIWMPWKAFNYVTKRLIGPSLSQEAKDQQLGCKCPSSVCNPENCDHVYLFDDDHVNAKDVNGNSMHSRFAYDEKGRIVLEEGHLVYECNSMCKCDATCPNRVLQKGIQVKLEIFRTEKKGWAVRAGEAISRGSFVCEYIGEVLNDDEANRWGERYDSHGCSYLYDIDAHIDCAQGLTEGTVPYVIDATKHGNVSRFINHSCSPNLINYLVLVDNMDCQLAHVGLYASRDIAIGEELAYDYRSKLVPGEGHPCHCGASNCRGRLY</sequence>
<dbReference type="GO" id="GO:0140938">
    <property type="term" value="F:histone H3 methyltransferase activity"/>
    <property type="evidence" value="ECO:0000318"/>
    <property type="project" value="GO_Central"/>
</dbReference>
<dbReference type="OMA" id="RCARADC"/>
<keyword evidence="5" id="KW-0949">S-adenosyl-L-methionine</keyword>
<dbReference type="GO" id="GO:0008270">
    <property type="term" value="F:zinc ion binding"/>
    <property type="evidence" value="ECO:0007669"/>
    <property type="project" value="UniProtKB-KW"/>
</dbReference>
<dbReference type="SUPFAM" id="SSF82199">
    <property type="entry name" value="SET domain"/>
    <property type="match status" value="1"/>
</dbReference>
<dbReference type="PROSITE" id="PS50280">
    <property type="entry name" value="SET"/>
    <property type="match status" value="1"/>
</dbReference>
<dbReference type="Pfam" id="PF00856">
    <property type="entry name" value="SET"/>
    <property type="match status" value="1"/>
</dbReference>
<dbReference type="SMART" id="SM00317">
    <property type="entry name" value="SET"/>
    <property type="match status" value="1"/>
</dbReference>
<dbReference type="InParanoid" id="A0A804J2B7"/>
<dbReference type="Pfam" id="PF18868">
    <property type="entry name" value="zf-C2H2_3rep"/>
    <property type="match status" value="1"/>
</dbReference>
<feature type="domain" description="C2H2-type" evidence="8">
    <location>
        <begin position="1020"/>
        <end position="1043"/>
    </location>
</feature>
<name>A0A804J2B7_MUSAM</name>
<reference evidence="13" key="2">
    <citation type="submission" date="2021-05" db="UniProtKB">
        <authorList>
            <consortium name="EnsemblPlants"/>
        </authorList>
    </citation>
    <scope>IDENTIFICATION</scope>
    <source>
        <strain evidence="13">subsp. malaccensis</strain>
    </source>
</reference>
<evidence type="ECO:0000256" key="1">
    <source>
        <dbReference type="ARBA" id="ARBA00004286"/>
    </source>
</evidence>
<evidence type="ECO:0000313" key="12">
    <source>
        <dbReference type="EMBL" id="CAG1837908.1"/>
    </source>
</evidence>
<dbReference type="Pfam" id="PF05033">
    <property type="entry name" value="Pre-SET"/>
    <property type="match status" value="1"/>
</dbReference>
<dbReference type="EnsemblPlants" id="Ma05_t08530.1">
    <property type="protein sequence ID" value="Ma05_p08530.1"/>
    <property type="gene ID" value="Ma05_g08530"/>
</dbReference>
<feature type="region of interest" description="Disordered" evidence="7">
    <location>
        <begin position="15"/>
        <end position="37"/>
    </location>
</feature>
<dbReference type="Proteomes" id="UP000012960">
    <property type="component" value="Unplaced"/>
</dbReference>
<dbReference type="EMBL" id="HG996470">
    <property type="protein sequence ID" value="CAG1837908.1"/>
    <property type="molecule type" value="Genomic_DNA"/>
</dbReference>
<feature type="domain" description="C2H2-type" evidence="8">
    <location>
        <begin position="986"/>
        <end position="1014"/>
    </location>
</feature>
<feature type="domain" description="C2H2-type" evidence="8">
    <location>
        <begin position="1118"/>
        <end position="1146"/>
    </location>
</feature>
<dbReference type="GO" id="GO:0005634">
    <property type="term" value="C:nucleus"/>
    <property type="evidence" value="ECO:0000318"/>
    <property type="project" value="GO_Central"/>
</dbReference>
<dbReference type="PROSITE" id="PS50867">
    <property type="entry name" value="PRE_SET"/>
    <property type="match status" value="1"/>
</dbReference>
<dbReference type="InterPro" id="IPR013087">
    <property type="entry name" value="Znf_C2H2_type"/>
</dbReference>
<dbReference type="PANTHER" id="PTHR47325">
    <property type="entry name" value="HISTONE-LYSINE N-METHYLTRANSFERASE SUVR5"/>
    <property type="match status" value="1"/>
</dbReference>
<protein>
    <submittedName>
        <fullName evidence="12">(wild Malaysian banana) hypothetical protein</fullName>
    </submittedName>
</protein>
<dbReference type="Gramene" id="Ma05_t08530.6">
    <property type="protein sequence ID" value="Ma05_p08530.6"/>
    <property type="gene ID" value="Ma05_g08530"/>
</dbReference>
<dbReference type="GO" id="GO:0005694">
    <property type="term" value="C:chromosome"/>
    <property type="evidence" value="ECO:0007669"/>
    <property type="project" value="UniProtKB-SubCell"/>
</dbReference>
<reference evidence="12" key="1">
    <citation type="submission" date="2021-03" db="EMBL/GenBank/DDBJ databases">
        <authorList>
            <consortium name="Genoscope - CEA"/>
            <person name="William W."/>
        </authorList>
    </citation>
    <scope>NUCLEOTIDE SEQUENCE</scope>
    <source>
        <strain evidence="12">Doubled-haploid Pahang</strain>
    </source>
</reference>
<dbReference type="PROSITE" id="PS00028">
    <property type="entry name" value="ZINC_FINGER_C2H2_1"/>
    <property type="match status" value="4"/>
</dbReference>
<proteinExistence type="predicted"/>
<evidence type="ECO:0000256" key="6">
    <source>
        <dbReference type="PROSITE-ProRule" id="PRU00042"/>
    </source>
</evidence>
<keyword evidence="3" id="KW-0489">Methyltransferase</keyword>
<dbReference type="GO" id="GO:0032259">
    <property type="term" value="P:methylation"/>
    <property type="evidence" value="ECO:0007669"/>
    <property type="project" value="UniProtKB-KW"/>
</dbReference>
<evidence type="ECO:0000256" key="7">
    <source>
        <dbReference type="SAM" id="MobiDB-lite"/>
    </source>
</evidence>
<keyword evidence="6" id="KW-0479">Metal-binding</keyword>
<keyword evidence="4" id="KW-0808">Transferase</keyword>
<evidence type="ECO:0000256" key="3">
    <source>
        <dbReference type="ARBA" id="ARBA00022603"/>
    </source>
</evidence>
<feature type="domain" description="SET" evidence="9">
    <location>
        <begin position="1507"/>
        <end position="1639"/>
    </location>
</feature>
<accession>A0A804J2B7</accession>
<dbReference type="OrthoDB" id="308383at2759"/>
<dbReference type="PANTHER" id="PTHR47325:SF1">
    <property type="entry name" value="HISTONE-LYSINE N-METHYLTRANSFERASE SUVR5"/>
    <property type="match status" value="1"/>
</dbReference>
<evidence type="ECO:0000313" key="13">
    <source>
        <dbReference type="EnsemblPlants" id="Ma05_p08530.1"/>
    </source>
</evidence>
<dbReference type="Gramene" id="Ma05_t08530.5">
    <property type="protein sequence ID" value="Ma05_p08530.5"/>
    <property type="gene ID" value="Ma05_g08530"/>
</dbReference>
<dbReference type="EnsemblPlants" id="Ma05_t08530.6">
    <property type="protein sequence ID" value="Ma05_p08530.6"/>
    <property type="gene ID" value="Ma05_g08530"/>
</dbReference>
<evidence type="ECO:0000259" key="11">
    <source>
        <dbReference type="PROSITE" id="PS50868"/>
    </source>
</evidence>
<dbReference type="InterPro" id="IPR046341">
    <property type="entry name" value="SET_dom_sf"/>
</dbReference>
<dbReference type="PROSITE" id="PS50868">
    <property type="entry name" value="POST_SET"/>
    <property type="match status" value="1"/>
</dbReference>
<evidence type="ECO:0000259" key="8">
    <source>
        <dbReference type="PROSITE" id="PS50157"/>
    </source>
</evidence>
<dbReference type="Gramene" id="Ma05_t08530.3">
    <property type="protein sequence ID" value="Ma05_p08530.3"/>
    <property type="gene ID" value="Ma05_g08530"/>
</dbReference>
<keyword evidence="2" id="KW-0158">Chromosome</keyword>
<gene>
    <name evidence="12" type="ORF">GSMUA_260850.1</name>
</gene>
<dbReference type="InterPro" id="IPR007728">
    <property type="entry name" value="Pre-SET_dom"/>
</dbReference>
<comment type="subcellular location">
    <subcellularLocation>
        <location evidence="1">Chromosome</location>
    </subcellularLocation>
</comment>
<keyword evidence="6" id="KW-0862">Zinc</keyword>
<dbReference type="PROSITE" id="PS50157">
    <property type="entry name" value="ZINC_FINGER_C2H2_2"/>
    <property type="match status" value="3"/>
</dbReference>
<evidence type="ECO:0000313" key="14">
    <source>
        <dbReference type="Proteomes" id="UP000012960"/>
    </source>
</evidence>
<dbReference type="Gramene" id="Ma05_t08530.2">
    <property type="protein sequence ID" value="Ma05_p08530.2"/>
    <property type="gene ID" value="Ma05_g08530"/>
</dbReference>
<keyword evidence="14" id="KW-1185">Reference proteome</keyword>
<feature type="domain" description="Pre-SET" evidence="10">
    <location>
        <begin position="1428"/>
        <end position="1504"/>
    </location>
</feature>
<dbReference type="EnsemblPlants" id="Ma05_t08530.3">
    <property type="protein sequence ID" value="Ma05_p08530.3"/>
    <property type="gene ID" value="Ma05_g08530"/>
</dbReference>
<feature type="domain" description="Post-SET" evidence="11">
    <location>
        <begin position="1646"/>
        <end position="1662"/>
    </location>
</feature>
<keyword evidence="6" id="KW-0863">Zinc-finger</keyword>
<dbReference type="GO" id="GO:0006338">
    <property type="term" value="P:chromatin remodeling"/>
    <property type="evidence" value="ECO:0000318"/>
    <property type="project" value="GO_Central"/>
</dbReference>
<dbReference type="Gramene" id="Ma05_t08530.1">
    <property type="protein sequence ID" value="Ma05_p08530.1"/>
    <property type="gene ID" value="Ma05_g08530"/>
</dbReference>
<dbReference type="InterPro" id="IPR001214">
    <property type="entry name" value="SET_dom"/>
</dbReference>
<dbReference type="EnsemblPlants" id="Ma05_t08530.2">
    <property type="protein sequence ID" value="Ma05_p08530.2"/>
    <property type="gene ID" value="Ma05_g08530"/>
</dbReference>
<evidence type="ECO:0000259" key="9">
    <source>
        <dbReference type="PROSITE" id="PS50280"/>
    </source>
</evidence>
<dbReference type="EnsemblPlants" id="Ma05_t08530.5">
    <property type="protein sequence ID" value="Ma05_p08530.5"/>
    <property type="gene ID" value="Ma05_g08530"/>
</dbReference>
<dbReference type="SMART" id="SM00468">
    <property type="entry name" value="PreSET"/>
    <property type="match status" value="1"/>
</dbReference>
<organism evidence="13 14">
    <name type="scientific">Musa acuminata subsp. malaccensis</name>
    <name type="common">Wild banana</name>
    <name type="synonym">Musa malaccensis</name>
    <dbReference type="NCBI Taxonomy" id="214687"/>
    <lineage>
        <taxon>Eukaryota</taxon>
        <taxon>Viridiplantae</taxon>
        <taxon>Streptophyta</taxon>
        <taxon>Embryophyta</taxon>
        <taxon>Tracheophyta</taxon>
        <taxon>Spermatophyta</taxon>
        <taxon>Magnoliopsida</taxon>
        <taxon>Liliopsida</taxon>
        <taxon>Zingiberales</taxon>
        <taxon>Musaceae</taxon>
        <taxon>Musa</taxon>
    </lineage>
</organism>
<evidence type="ECO:0000259" key="10">
    <source>
        <dbReference type="PROSITE" id="PS50867"/>
    </source>
</evidence>